<sequence>MKKVSNINVNEKQEKIIRDWLYLLDRSIFSSRFSENNKNLSVTLLYLKHKNIFYSPRKSGQAFELLYYAVGIETKFRLTLDNILSELFYRDISMEAFYSTYPPQSFVSSIQQYLDRRVELKNRTKLG</sequence>
<evidence type="ECO:0000313" key="1">
    <source>
        <dbReference type="EMBL" id="NOU64026.1"/>
    </source>
</evidence>
<comment type="caution">
    <text evidence="1">The sequence shown here is derived from an EMBL/GenBank/DDBJ whole genome shotgun (WGS) entry which is preliminary data.</text>
</comment>
<accession>A0ABX1X729</accession>
<proteinExistence type="predicted"/>
<gene>
    <name evidence="1" type="ORF">GC096_08315</name>
</gene>
<evidence type="ECO:0000313" key="2">
    <source>
        <dbReference type="Proteomes" id="UP000653578"/>
    </source>
</evidence>
<organism evidence="1 2">
    <name type="scientific">Paenibacillus plantarum</name>
    <dbReference type="NCBI Taxonomy" id="2654975"/>
    <lineage>
        <taxon>Bacteria</taxon>
        <taxon>Bacillati</taxon>
        <taxon>Bacillota</taxon>
        <taxon>Bacilli</taxon>
        <taxon>Bacillales</taxon>
        <taxon>Paenibacillaceae</taxon>
        <taxon>Paenibacillus</taxon>
    </lineage>
</organism>
<dbReference type="EMBL" id="WHNY01000026">
    <property type="protein sequence ID" value="NOU64026.1"/>
    <property type="molecule type" value="Genomic_DNA"/>
</dbReference>
<name>A0ABX1X729_9BACL</name>
<dbReference type="Proteomes" id="UP000653578">
    <property type="component" value="Unassembled WGS sequence"/>
</dbReference>
<protein>
    <submittedName>
        <fullName evidence="1">Uncharacterized protein</fullName>
    </submittedName>
</protein>
<keyword evidence="2" id="KW-1185">Reference proteome</keyword>
<reference evidence="1 2" key="1">
    <citation type="submission" date="2019-10" db="EMBL/GenBank/DDBJ databases">
        <title>Description of Paenibacillus humi sp. nov.</title>
        <authorList>
            <person name="Carlier A."/>
            <person name="Qi S."/>
        </authorList>
    </citation>
    <scope>NUCLEOTIDE SEQUENCE [LARGE SCALE GENOMIC DNA]</scope>
    <source>
        <strain evidence="1 2">LMG 31461</strain>
    </source>
</reference>
<dbReference type="RefSeq" id="WP_171629766.1">
    <property type="nucleotide sequence ID" value="NZ_WHNY01000026.1"/>
</dbReference>